<dbReference type="InterPro" id="IPR052927">
    <property type="entry name" value="DCC_oxidoreductase"/>
</dbReference>
<name>A0ABW5R4I8_9BACL</name>
<dbReference type="InterPro" id="IPR007263">
    <property type="entry name" value="DCC1-like"/>
</dbReference>
<organism evidence="1 2">
    <name type="scientific">Paenibacillus thailandensis</name>
    <dbReference type="NCBI Taxonomy" id="393250"/>
    <lineage>
        <taxon>Bacteria</taxon>
        <taxon>Bacillati</taxon>
        <taxon>Bacillota</taxon>
        <taxon>Bacilli</taxon>
        <taxon>Bacillales</taxon>
        <taxon>Paenibacillaceae</taxon>
        <taxon>Paenibacillus</taxon>
    </lineage>
</organism>
<evidence type="ECO:0000313" key="2">
    <source>
        <dbReference type="Proteomes" id="UP001597493"/>
    </source>
</evidence>
<evidence type="ECO:0000313" key="1">
    <source>
        <dbReference type="EMBL" id="MFD2662723.1"/>
    </source>
</evidence>
<dbReference type="PANTHER" id="PTHR33639">
    <property type="entry name" value="THIOL-DISULFIDE OXIDOREDUCTASE DCC"/>
    <property type="match status" value="1"/>
</dbReference>
<dbReference type="RefSeq" id="WP_379277448.1">
    <property type="nucleotide sequence ID" value="NZ_JBHUGT010000042.1"/>
</dbReference>
<dbReference type="EMBL" id="JBHUMY010000032">
    <property type="protein sequence ID" value="MFD2662723.1"/>
    <property type="molecule type" value="Genomic_DNA"/>
</dbReference>
<gene>
    <name evidence="1" type="ORF">ACFSW5_20910</name>
</gene>
<reference evidence="2" key="1">
    <citation type="journal article" date="2019" name="Int. J. Syst. Evol. Microbiol.">
        <title>The Global Catalogue of Microorganisms (GCM) 10K type strain sequencing project: providing services to taxonomists for standard genome sequencing and annotation.</title>
        <authorList>
            <consortium name="The Broad Institute Genomics Platform"/>
            <consortium name="The Broad Institute Genome Sequencing Center for Infectious Disease"/>
            <person name="Wu L."/>
            <person name="Ma J."/>
        </authorList>
    </citation>
    <scope>NUCLEOTIDE SEQUENCE [LARGE SCALE GENOMIC DNA]</scope>
    <source>
        <strain evidence="2">TISTR 1827</strain>
    </source>
</reference>
<sequence>MTDDQRHFVILFDGVCNFCNGSVQFIIRRDRKGRFRFASLQSSAGKQLLARHRIREQADSIVLIENGSCFTESTAVLRIAGRMSGIWKIAAILLVIPKPIRDCLYRYFARNRYRWFGKQEACMIPAEETRKRFLSVD</sequence>
<dbReference type="PANTHER" id="PTHR33639:SF2">
    <property type="entry name" value="DUF393 DOMAIN-CONTAINING PROTEIN"/>
    <property type="match status" value="1"/>
</dbReference>
<dbReference type="Pfam" id="PF04134">
    <property type="entry name" value="DCC1-like"/>
    <property type="match status" value="1"/>
</dbReference>
<accession>A0ABW5R4I8</accession>
<protein>
    <submittedName>
        <fullName evidence="1">Thiol-disulfide oxidoreductase DCC family protein</fullName>
    </submittedName>
</protein>
<proteinExistence type="predicted"/>
<dbReference type="Proteomes" id="UP001597493">
    <property type="component" value="Unassembled WGS sequence"/>
</dbReference>
<keyword evidence="2" id="KW-1185">Reference proteome</keyword>
<comment type="caution">
    <text evidence="1">The sequence shown here is derived from an EMBL/GenBank/DDBJ whole genome shotgun (WGS) entry which is preliminary data.</text>
</comment>